<dbReference type="InterPro" id="IPR029058">
    <property type="entry name" value="AB_hydrolase_fold"/>
</dbReference>
<proteinExistence type="predicted"/>
<evidence type="ECO:0000313" key="5">
    <source>
        <dbReference type="Proteomes" id="UP000323011"/>
    </source>
</evidence>
<gene>
    <name evidence="4" type="ORF">FNF29_02281</name>
</gene>
<protein>
    <recommendedName>
        <fullName evidence="3">AB hydrolase-1 domain-containing protein</fullName>
    </recommendedName>
</protein>
<keyword evidence="2" id="KW-1133">Transmembrane helix</keyword>
<keyword evidence="5" id="KW-1185">Reference proteome</keyword>
<dbReference type="Pfam" id="PF12697">
    <property type="entry name" value="Abhydrolase_6"/>
    <property type="match status" value="1"/>
</dbReference>
<evidence type="ECO:0000313" key="4">
    <source>
        <dbReference type="EMBL" id="KAA0154752.1"/>
    </source>
</evidence>
<accession>A0A5A8CNU9</accession>
<organism evidence="4 5">
    <name type="scientific">Cafeteria roenbergensis</name>
    <name type="common">Marine flagellate</name>
    <dbReference type="NCBI Taxonomy" id="33653"/>
    <lineage>
        <taxon>Eukaryota</taxon>
        <taxon>Sar</taxon>
        <taxon>Stramenopiles</taxon>
        <taxon>Bigyra</taxon>
        <taxon>Opalozoa</taxon>
        <taxon>Bicosoecida</taxon>
        <taxon>Cafeteriaceae</taxon>
        <taxon>Cafeteria</taxon>
    </lineage>
</organism>
<name>A0A5A8CNU9_CAFRO</name>
<feature type="domain" description="AB hydrolase-1" evidence="3">
    <location>
        <begin position="208"/>
        <end position="426"/>
    </location>
</feature>
<reference evidence="4 5" key="1">
    <citation type="submission" date="2019-07" db="EMBL/GenBank/DDBJ databases">
        <title>Genomes of Cafeteria roenbergensis.</title>
        <authorList>
            <person name="Fischer M.G."/>
            <person name="Hackl T."/>
            <person name="Roman M."/>
        </authorList>
    </citation>
    <scope>NUCLEOTIDE SEQUENCE [LARGE SCALE GENOMIC DNA]</scope>
    <source>
        <strain evidence="4 5">BVI</strain>
    </source>
</reference>
<dbReference type="AlphaFoldDB" id="A0A5A8CNU9"/>
<comment type="caution">
    <text evidence="4">The sequence shown here is derived from an EMBL/GenBank/DDBJ whole genome shotgun (WGS) entry which is preliminary data.</text>
</comment>
<feature type="transmembrane region" description="Helical" evidence="2">
    <location>
        <begin position="99"/>
        <end position="121"/>
    </location>
</feature>
<evidence type="ECO:0000259" key="3">
    <source>
        <dbReference type="Pfam" id="PF12697"/>
    </source>
</evidence>
<sequence length="701" mass="75362">MLGRTASSGRRGGGLHEYAALPEGAPARTSAKSRALLGKSHSFHRGAAAAAAGAAPPGIGSFSGLPKEASYGLESSDGLGTPESAPTTRIHTMSVLRAVIGPVVTVAFFLAVAACGVAALLPGSTMPAQELFGSPEAAVPVAVALLVLGLLGPCLCLRACIWWRSPSRSQRKHTAWFGDSLLQEMLDGRNIMEHLTVYGKEHAAEGTVIMLPGAAAPRGTLAPVASLVGERFRVICVDLPGQGSLSAVPYSLARCEMVLTLVVRRSQQSHPGRRVVIAAQGAAAYVACHFALRPASERLTAGLVVMGRVPDYVGVARCSCSHDAVFSLAWAAVFANRALKARVAASDWDPEHRRAASRSDFNMAVIPEMRSELQGRPLLHRLREFKRTVVFLGPRAWVEEAEELIPVRRVHARRVRGARDDTLPPVDGASVDAMVAEVVEYVAELPVEDWAMEDTAGDDVSIALSRPFDSKLPNVTAIVRTYSKDGAQIVVLLQSLLVSALGHVNLNILVINVDSNSREAVTRAVAVVNGLGARPAVRLALEWSFCERPVPSSNFMYGYDATDAALATVLRETTGQPDQGGWLLVTNGDNVYSRFFFSAVKELMHGPAQVISTRFTTNHHREVPGHGNQRNSVLPATYVNSQIDLGSFVTRMSRIRQFGSHFVVGASDRKQLFSADWKFLESLQLEGDEFANIPRVLFSHQ</sequence>
<feature type="transmembrane region" description="Helical" evidence="2">
    <location>
        <begin position="141"/>
        <end position="163"/>
    </location>
</feature>
<evidence type="ECO:0000256" key="2">
    <source>
        <dbReference type="SAM" id="Phobius"/>
    </source>
</evidence>
<dbReference type="Proteomes" id="UP000323011">
    <property type="component" value="Unassembled WGS sequence"/>
</dbReference>
<dbReference type="EMBL" id="VLTN01000010">
    <property type="protein sequence ID" value="KAA0154752.1"/>
    <property type="molecule type" value="Genomic_DNA"/>
</dbReference>
<keyword evidence="2" id="KW-0472">Membrane</keyword>
<dbReference type="Gene3D" id="3.40.50.1820">
    <property type="entry name" value="alpha/beta hydrolase"/>
    <property type="match status" value="1"/>
</dbReference>
<dbReference type="SUPFAM" id="SSF53474">
    <property type="entry name" value="alpha/beta-Hydrolases"/>
    <property type="match status" value="1"/>
</dbReference>
<keyword evidence="2" id="KW-0812">Transmembrane</keyword>
<dbReference type="InterPro" id="IPR000073">
    <property type="entry name" value="AB_hydrolase_1"/>
</dbReference>
<evidence type="ECO:0000256" key="1">
    <source>
        <dbReference type="SAM" id="MobiDB-lite"/>
    </source>
</evidence>
<feature type="region of interest" description="Disordered" evidence="1">
    <location>
        <begin position="1"/>
        <end position="33"/>
    </location>
</feature>